<gene>
    <name evidence="2" type="ORF">PLANPX_5693</name>
</gene>
<dbReference type="InterPro" id="IPR016867">
    <property type="entry name" value="GcvR"/>
</dbReference>
<dbReference type="PROSITE" id="PS51671">
    <property type="entry name" value="ACT"/>
    <property type="match status" value="2"/>
</dbReference>
<dbReference type="Proteomes" id="UP000326837">
    <property type="component" value="Chromosome"/>
</dbReference>
<accession>A0A5K7XLB5</accession>
<protein>
    <recommendedName>
        <fullName evidence="1">ACT domain-containing protein</fullName>
    </recommendedName>
</protein>
<feature type="domain" description="ACT" evidence="1">
    <location>
        <begin position="103"/>
        <end position="184"/>
    </location>
</feature>
<proteinExistence type="predicted"/>
<dbReference type="EMBL" id="AP021861">
    <property type="protein sequence ID" value="BBO36081.1"/>
    <property type="molecule type" value="Genomic_DNA"/>
</dbReference>
<dbReference type="KEGG" id="lpav:PLANPX_5693"/>
<evidence type="ECO:0000259" key="1">
    <source>
        <dbReference type="PROSITE" id="PS51671"/>
    </source>
</evidence>
<organism evidence="2 3">
    <name type="scientific">Lacipirellula parvula</name>
    <dbReference type="NCBI Taxonomy" id="2650471"/>
    <lineage>
        <taxon>Bacteria</taxon>
        <taxon>Pseudomonadati</taxon>
        <taxon>Planctomycetota</taxon>
        <taxon>Planctomycetia</taxon>
        <taxon>Pirellulales</taxon>
        <taxon>Lacipirellulaceae</taxon>
        <taxon>Lacipirellula</taxon>
    </lineage>
</organism>
<sequence>MLLERSADAAMSTTSLVLTILGPDRPGLVESIARLVAEHQGNWLESRMAHLAGQFAGILRVEVEADRADSLSQALAGLAKSGLETVIHPDPAIAIIADRPLVSLDLLGQDRPGIVRQISGVLAALGVNVEELNTECRAAAETGHPLFHAAAQLRLPPDVSEADLRVALENVAADLMVEVKLAEK</sequence>
<dbReference type="GO" id="GO:0006355">
    <property type="term" value="P:regulation of DNA-templated transcription"/>
    <property type="evidence" value="ECO:0007669"/>
    <property type="project" value="InterPro"/>
</dbReference>
<dbReference type="Gene3D" id="3.30.70.260">
    <property type="match status" value="2"/>
</dbReference>
<dbReference type="CDD" id="cd04869">
    <property type="entry name" value="ACT_GcvR_2"/>
    <property type="match status" value="1"/>
</dbReference>
<evidence type="ECO:0000313" key="2">
    <source>
        <dbReference type="EMBL" id="BBO36081.1"/>
    </source>
</evidence>
<name>A0A5K7XLB5_9BACT</name>
<feature type="domain" description="ACT" evidence="1">
    <location>
        <begin position="17"/>
        <end position="101"/>
    </location>
</feature>
<dbReference type="InterPro" id="IPR045865">
    <property type="entry name" value="ACT-like_dom_sf"/>
</dbReference>
<keyword evidence="3" id="KW-1185">Reference proteome</keyword>
<reference evidence="3" key="1">
    <citation type="submission" date="2019-10" db="EMBL/GenBank/DDBJ databases">
        <title>Lacipirellula parvula gen. nov., sp. nov., representing a lineage of planctomycetes widespread in freshwater anoxic habitats, and description of the family Lacipirellulaceae.</title>
        <authorList>
            <person name="Dedysh S.N."/>
            <person name="Kulichevskaya I.S."/>
            <person name="Beletsky A.V."/>
            <person name="Rakitin A.L."/>
            <person name="Mardanov A.V."/>
            <person name="Ivanova A.A."/>
            <person name="Saltykova V.X."/>
            <person name="Rijpstra W.I.C."/>
            <person name="Sinninghe Damste J.S."/>
            <person name="Ravin N.V."/>
        </authorList>
    </citation>
    <scope>NUCLEOTIDE SEQUENCE [LARGE SCALE GENOMIC DNA]</scope>
    <source>
        <strain evidence="3">PX69</strain>
    </source>
</reference>
<dbReference type="AlphaFoldDB" id="A0A5K7XLB5"/>
<dbReference type="PANTHER" id="PTHR34875">
    <property type="entry name" value="UPF0237 PROTEIN MJ1558"/>
    <property type="match status" value="1"/>
</dbReference>
<dbReference type="InterPro" id="IPR002912">
    <property type="entry name" value="ACT_dom"/>
</dbReference>
<dbReference type="InterPro" id="IPR050990">
    <property type="entry name" value="UPF0237/GcvR_regulator"/>
</dbReference>
<dbReference type="PIRSF" id="PIRSF028103">
    <property type="entry name" value="GcvR"/>
    <property type="match status" value="1"/>
</dbReference>
<dbReference type="Pfam" id="PF13740">
    <property type="entry name" value="ACT_6"/>
    <property type="match status" value="1"/>
</dbReference>
<dbReference type="PANTHER" id="PTHR34875:SF6">
    <property type="entry name" value="UPF0237 PROTEIN MJ1558"/>
    <property type="match status" value="1"/>
</dbReference>
<dbReference type="SUPFAM" id="SSF55021">
    <property type="entry name" value="ACT-like"/>
    <property type="match status" value="2"/>
</dbReference>
<evidence type="ECO:0000313" key="3">
    <source>
        <dbReference type="Proteomes" id="UP000326837"/>
    </source>
</evidence>